<dbReference type="InterPro" id="IPR019378">
    <property type="entry name" value="GDP-Fuc_O-FucTrfase"/>
</dbReference>
<keyword evidence="5" id="KW-0328">Glycosyltransferase</keyword>
<gene>
    <name evidence="14" type="primary">O-fut1</name>
    <name evidence="14" type="ORF">SNAT2548_LOCUS21226</name>
</gene>
<evidence type="ECO:0000256" key="11">
    <source>
        <dbReference type="ARBA" id="ARBA00023253"/>
    </source>
</evidence>
<protein>
    <recommendedName>
        <fullName evidence="4">GDP-fucose protein O-fucosyltransferase 1</fullName>
    </recommendedName>
    <alternativeName>
        <fullName evidence="13">Peptide-O-fucosyltransferase 1</fullName>
    </alternativeName>
</protein>
<dbReference type="Gene3D" id="3.40.50.11340">
    <property type="match status" value="1"/>
</dbReference>
<keyword evidence="6" id="KW-0808">Transferase</keyword>
<evidence type="ECO:0000256" key="3">
    <source>
        <dbReference type="ARBA" id="ARBA00010626"/>
    </source>
</evidence>
<proteinExistence type="inferred from homology"/>
<evidence type="ECO:0000256" key="2">
    <source>
        <dbReference type="ARBA" id="ARBA00004922"/>
    </source>
</evidence>
<keyword evidence="8" id="KW-0914">Notch signaling pathway</keyword>
<keyword evidence="7" id="KW-0256">Endoplasmic reticulum</keyword>
<sequence>MVNHTIELFAPIGEGLVFRGREFLHRRPCCLGAGERSLVLLLHYVPADFPEFQCESMVNVSAAKADDLLLYQCQALMPPDPAGIGEASAPAPKPPRQRYLLYNPCATNFDPHYCQSQFNNQVVFFLHALSVAKGLGRRLVLPPFMWMEHQMAESQRWFPFEHFFDLEHLKERFDVISLEEFLSLEDLAHPGGQKLWWYFYPPYLVEK</sequence>
<comment type="similarity">
    <text evidence="3">Belongs to the glycosyltransferase 65 family.</text>
</comment>
<dbReference type="EMBL" id="CAJNDS010002241">
    <property type="protein sequence ID" value="CAE7389348.1"/>
    <property type="molecule type" value="Genomic_DNA"/>
</dbReference>
<evidence type="ECO:0000256" key="10">
    <source>
        <dbReference type="ARBA" id="ARBA00023180"/>
    </source>
</evidence>
<dbReference type="PANTHER" id="PTHR21420:SF9">
    <property type="entry name" value="GDP-FUCOSE PROTEIN O-FUCOSYLTRANSFERASE 1"/>
    <property type="match status" value="1"/>
</dbReference>
<evidence type="ECO:0000256" key="4">
    <source>
        <dbReference type="ARBA" id="ARBA00021745"/>
    </source>
</evidence>
<dbReference type="Pfam" id="PF10250">
    <property type="entry name" value="O-FucT"/>
    <property type="match status" value="1"/>
</dbReference>
<comment type="caution">
    <text evidence="14">The sequence shown here is derived from an EMBL/GenBank/DDBJ whole genome shotgun (WGS) entry which is preliminary data.</text>
</comment>
<keyword evidence="10" id="KW-0325">Glycoprotein</keyword>
<keyword evidence="12" id="KW-0119">Carbohydrate metabolism</keyword>
<keyword evidence="11" id="KW-0294">Fucose metabolism</keyword>
<accession>A0A812QFW6</accession>
<dbReference type="GO" id="GO:0007219">
    <property type="term" value="P:Notch signaling pathway"/>
    <property type="evidence" value="ECO:0007669"/>
    <property type="project" value="UniProtKB-KW"/>
</dbReference>
<comment type="pathway">
    <text evidence="2">Protein modification; protein glycosylation.</text>
</comment>
<evidence type="ECO:0000256" key="6">
    <source>
        <dbReference type="ARBA" id="ARBA00022679"/>
    </source>
</evidence>
<evidence type="ECO:0000256" key="7">
    <source>
        <dbReference type="ARBA" id="ARBA00022824"/>
    </source>
</evidence>
<dbReference type="GO" id="GO:0006004">
    <property type="term" value="P:fucose metabolic process"/>
    <property type="evidence" value="ECO:0007669"/>
    <property type="project" value="UniProtKB-KW"/>
</dbReference>
<evidence type="ECO:0000256" key="1">
    <source>
        <dbReference type="ARBA" id="ARBA00004240"/>
    </source>
</evidence>
<dbReference type="InterPro" id="IPR039922">
    <property type="entry name" value="POFUT1"/>
</dbReference>
<evidence type="ECO:0000256" key="12">
    <source>
        <dbReference type="ARBA" id="ARBA00023277"/>
    </source>
</evidence>
<dbReference type="PANTHER" id="PTHR21420">
    <property type="entry name" value="GDP-FUCOSE PROTEIN O-FUCOSYLTRANSFERASE 1"/>
    <property type="match status" value="1"/>
</dbReference>
<keyword evidence="9" id="KW-1015">Disulfide bond</keyword>
<organism evidence="14 15">
    <name type="scientific">Symbiodinium natans</name>
    <dbReference type="NCBI Taxonomy" id="878477"/>
    <lineage>
        <taxon>Eukaryota</taxon>
        <taxon>Sar</taxon>
        <taxon>Alveolata</taxon>
        <taxon>Dinophyceae</taxon>
        <taxon>Suessiales</taxon>
        <taxon>Symbiodiniaceae</taxon>
        <taxon>Symbiodinium</taxon>
    </lineage>
</organism>
<dbReference type="GO" id="GO:0005783">
    <property type="term" value="C:endoplasmic reticulum"/>
    <property type="evidence" value="ECO:0007669"/>
    <property type="project" value="UniProtKB-SubCell"/>
</dbReference>
<keyword evidence="15" id="KW-1185">Reference proteome</keyword>
<evidence type="ECO:0000313" key="14">
    <source>
        <dbReference type="EMBL" id="CAE7389348.1"/>
    </source>
</evidence>
<dbReference type="Proteomes" id="UP000604046">
    <property type="component" value="Unassembled WGS sequence"/>
</dbReference>
<name>A0A812QFW6_9DINO</name>
<evidence type="ECO:0000256" key="8">
    <source>
        <dbReference type="ARBA" id="ARBA00022976"/>
    </source>
</evidence>
<dbReference type="AlphaFoldDB" id="A0A812QFW6"/>
<reference evidence="14" key="1">
    <citation type="submission" date="2021-02" db="EMBL/GenBank/DDBJ databases">
        <authorList>
            <person name="Dougan E. K."/>
            <person name="Rhodes N."/>
            <person name="Thang M."/>
            <person name="Chan C."/>
        </authorList>
    </citation>
    <scope>NUCLEOTIDE SEQUENCE</scope>
</reference>
<evidence type="ECO:0000256" key="5">
    <source>
        <dbReference type="ARBA" id="ARBA00022676"/>
    </source>
</evidence>
<dbReference type="OrthoDB" id="10050276at2759"/>
<comment type="subcellular location">
    <subcellularLocation>
        <location evidence="1">Endoplasmic reticulum</location>
    </subcellularLocation>
</comment>
<evidence type="ECO:0000256" key="9">
    <source>
        <dbReference type="ARBA" id="ARBA00023157"/>
    </source>
</evidence>
<evidence type="ECO:0000313" key="15">
    <source>
        <dbReference type="Proteomes" id="UP000604046"/>
    </source>
</evidence>
<evidence type="ECO:0000256" key="13">
    <source>
        <dbReference type="ARBA" id="ARBA00033080"/>
    </source>
</evidence>
<feature type="non-terminal residue" evidence="14">
    <location>
        <position position="1"/>
    </location>
</feature>
<dbReference type="GO" id="GO:0046922">
    <property type="term" value="F:peptide-O-fucosyltransferase activity"/>
    <property type="evidence" value="ECO:0007669"/>
    <property type="project" value="InterPro"/>
</dbReference>